<dbReference type="RefSeq" id="WP_095586739.1">
    <property type="nucleotide sequence ID" value="NZ_PKRZ01000001.1"/>
</dbReference>
<dbReference type="AlphaFoldDB" id="A0A2N5WEE3"/>
<dbReference type="Gene3D" id="3.40.50.360">
    <property type="match status" value="1"/>
</dbReference>
<dbReference type="SUPFAM" id="SSF52218">
    <property type="entry name" value="Flavoproteins"/>
    <property type="match status" value="1"/>
</dbReference>
<protein>
    <submittedName>
        <fullName evidence="1">Uncharacterized protein</fullName>
    </submittedName>
</protein>
<name>A0A2N5WEE3_LACLL</name>
<accession>A0A2N5WEE3</accession>
<evidence type="ECO:0000313" key="1">
    <source>
        <dbReference type="EMBL" id="PLW60614.1"/>
    </source>
</evidence>
<dbReference type="Proteomes" id="UP000234865">
    <property type="component" value="Unassembled WGS sequence"/>
</dbReference>
<dbReference type="InterPro" id="IPR029039">
    <property type="entry name" value="Flavoprotein-like_sf"/>
</dbReference>
<sequence>MSGALKTFIDRSLGSSLENPFKGKYLYFFLQGSAPTELSKESILYIMRKFATQTEMIWEGAATNKSELHQLKVKFEKINKI</sequence>
<dbReference type="EMBL" id="PKRZ01000001">
    <property type="protein sequence ID" value="PLW60614.1"/>
    <property type="molecule type" value="Genomic_DNA"/>
</dbReference>
<proteinExistence type="predicted"/>
<reference evidence="2" key="1">
    <citation type="submission" date="2016-08" db="EMBL/GenBank/DDBJ databases">
        <title>Comparative genomics of Lactococcus lactis strain WFLU12 isolated from the gastrointestinal tract of wild olive flounder (Paralichythys olivaceus).</title>
        <authorList>
            <person name="Nguyen T.L."/>
            <person name="Kim D.-H."/>
        </authorList>
    </citation>
    <scope>NUCLEOTIDE SEQUENCE [LARGE SCALE GENOMIC DNA]</scope>
    <source>
        <strain evidence="2">WFLU12</strain>
    </source>
</reference>
<evidence type="ECO:0000313" key="2">
    <source>
        <dbReference type="Proteomes" id="UP000234865"/>
    </source>
</evidence>
<gene>
    <name evidence="1" type="ORF">CYU10_001636</name>
</gene>
<comment type="caution">
    <text evidence="1">The sequence shown here is derived from an EMBL/GenBank/DDBJ whole genome shotgun (WGS) entry which is preliminary data.</text>
</comment>
<organism evidence="1 2">
    <name type="scientific">Lactococcus lactis subsp. lactis</name>
    <name type="common">Streptococcus lactis</name>
    <dbReference type="NCBI Taxonomy" id="1360"/>
    <lineage>
        <taxon>Bacteria</taxon>
        <taxon>Bacillati</taxon>
        <taxon>Bacillota</taxon>
        <taxon>Bacilli</taxon>
        <taxon>Lactobacillales</taxon>
        <taxon>Streptococcaceae</taxon>
        <taxon>Lactococcus</taxon>
    </lineage>
</organism>